<dbReference type="InterPro" id="IPR011013">
    <property type="entry name" value="Gal_mutarotase_sf_dom"/>
</dbReference>
<dbReference type="InterPro" id="IPR008183">
    <property type="entry name" value="Aldose_1/G6P_1-epimerase"/>
</dbReference>
<dbReference type="Pfam" id="PF01263">
    <property type="entry name" value="Aldose_epim"/>
    <property type="match status" value="1"/>
</dbReference>
<dbReference type="RefSeq" id="WP_128497730.1">
    <property type="nucleotide sequence ID" value="NZ_RZNC01000001.1"/>
</dbReference>
<dbReference type="EMBL" id="RZNC01000001">
    <property type="protein sequence ID" value="RWZ68462.1"/>
    <property type="molecule type" value="Genomic_DNA"/>
</dbReference>
<gene>
    <name evidence="2" type="ORF">ELQ92_04415</name>
</gene>
<keyword evidence="3" id="KW-1185">Reference proteome</keyword>
<dbReference type="AlphaFoldDB" id="A0A444QFU1"/>
<proteinExistence type="predicted"/>
<dbReference type="SUPFAM" id="SSF74650">
    <property type="entry name" value="Galactose mutarotase-like"/>
    <property type="match status" value="1"/>
</dbReference>
<dbReference type="CDD" id="cd09022">
    <property type="entry name" value="Aldose_epim_Ec_YihR"/>
    <property type="match status" value="1"/>
</dbReference>
<evidence type="ECO:0000256" key="1">
    <source>
        <dbReference type="SAM" id="MobiDB-lite"/>
    </source>
</evidence>
<dbReference type="GO" id="GO:0004034">
    <property type="term" value="F:aldose 1-epimerase activity"/>
    <property type="evidence" value="ECO:0007669"/>
    <property type="project" value="TreeGrafter"/>
</dbReference>
<organism evidence="2 3">
    <name type="scientific">Labedella populi</name>
    <dbReference type="NCBI Taxonomy" id="2498850"/>
    <lineage>
        <taxon>Bacteria</taxon>
        <taxon>Bacillati</taxon>
        <taxon>Actinomycetota</taxon>
        <taxon>Actinomycetes</taxon>
        <taxon>Micrococcales</taxon>
        <taxon>Microbacteriaceae</taxon>
        <taxon>Labedella</taxon>
    </lineage>
</organism>
<dbReference type="GO" id="GO:0006006">
    <property type="term" value="P:glucose metabolic process"/>
    <property type="evidence" value="ECO:0007669"/>
    <property type="project" value="TreeGrafter"/>
</dbReference>
<comment type="caution">
    <text evidence="2">The sequence shown here is derived from an EMBL/GenBank/DDBJ whole genome shotgun (WGS) entry which is preliminary data.</text>
</comment>
<dbReference type="InterPro" id="IPR014718">
    <property type="entry name" value="GH-type_carb-bd"/>
</dbReference>
<dbReference type="InterPro" id="IPR037480">
    <property type="entry name" value="YihR-like"/>
</dbReference>
<dbReference type="GO" id="GO:0033499">
    <property type="term" value="P:galactose catabolic process via UDP-galactose, Leloir pathway"/>
    <property type="evidence" value="ECO:0007669"/>
    <property type="project" value="TreeGrafter"/>
</dbReference>
<sequence>MSTSEWFPTGEQVDLVRDGVSAVVTEVGATIRRLVVSGVDVVEGFEADEIPKSSQGAILVPWPNRVRDGKWQHEGQTLQLDISEPKFGNASHGLLRNTGYAVERLAADRVVLRAPVHPTRGYPFSLATEVEYALTDDGLAVTHRITNRGRDAAPVGIGAHPYFRIGDVPTTELTLRTTAATIITVDERSNPTGTAPVPPEKDLRPGPRVGDITLDDAFTDLEPVGGRVEHVITAPDRSTVTVWADESFAWVQAFTSTTLRPGRIALAVEPMTMPANAFNSGDGLTWLSPGDTLTCQWGISVHIEEQQG</sequence>
<accession>A0A444QFU1</accession>
<protein>
    <submittedName>
        <fullName evidence="2">Galactose mutarotase</fullName>
    </submittedName>
</protein>
<dbReference type="GO" id="GO:0030246">
    <property type="term" value="F:carbohydrate binding"/>
    <property type="evidence" value="ECO:0007669"/>
    <property type="project" value="InterPro"/>
</dbReference>
<dbReference type="Gene3D" id="2.70.98.10">
    <property type="match status" value="1"/>
</dbReference>
<evidence type="ECO:0000313" key="3">
    <source>
        <dbReference type="Proteomes" id="UP000288603"/>
    </source>
</evidence>
<feature type="region of interest" description="Disordered" evidence="1">
    <location>
        <begin position="188"/>
        <end position="209"/>
    </location>
</feature>
<dbReference type="PANTHER" id="PTHR10091">
    <property type="entry name" value="ALDOSE-1-EPIMERASE"/>
    <property type="match status" value="1"/>
</dbReference>
<dbReference type="Proteomes" id="UP000288603">
    <property type="component" value="Unassembled WGS sequence"/>
</dbReference>
<reference evidence="2 3" key="1">
    <citation type="submission" date="2018-12" db="EMBL/GenBank/DDBJ databases">
        <authorList>
            <person name="Li F."/>
        </authorList>
    </citation>
    <scope>NUCLEOTIDE SEQUENCE [LARGE SCALE GENOMIC DNA]</scope>
    <source>
        <strain evidence="2 3">8H24J-4-2</strain>
    </source>
</reference>
<dbReference type="PANTHER" id="PTHR10091:SF0">
    <property type="entry name" value="GALACTOSE MUTAROTASE"/>
    <property type="match status" value="1"/>
</dbReference>
<dbReference type="OrthoDB" id="4739604at2"/>
<name>A0A444QFU1_9MICO</name>
<evidence type="ECO:0000313" key="2">
    <source>
        <dbReference type="EMBL" id="RWZ68462.1"/>
    </source>
</evidence>